<evidence type="ECO:0000313" key="13">
    <source>
        <dbReference type="EMBL" id="PWK85625.1"/>
    </source>
</evidence>
<sequence length="304" mass="30986">MGRHWKSRGIKGAAAAVGVLVVAATAVTITNTQAAPDDEEAPLAITNTLREKAAIPGTAWAVDPGTNKVLVTADSTVTGDRWNTLVSTVDSFGSRAKLTRTSGTFRPFAEGGDAIFAGRSRCSLGFNVTTADGQPGFLTAGHCVQAAQRMSLTPGGRPVATVQESTFPGQGDFALLTYDNANTNAPSEVDTGQRRKVRIVRAADARVGTQVQRMGSTTGLRSGRVTALNATVNYPEGTVTGLIQTTVCAEGGDSGGPLFSANGNAIGLTSGGSGDCRNGGVTFFQPVRAALAAVGARIGGGQSN</sequence>
<evidence type="ECO:0000256" key="9">
    <source>
        <dbReference type="PIRSR" id="PIRSR001134-2"/>
    </source>
</evidence>
<keyword evidence="5" id="KW-0720">Serine protease</keyword>
<dbReference type="AlphaFoldDB" id="A0A316HZ08"/>
<evidence type="ECO:0000313" key="14">
    <source>
        <dbReference type="Proteomes" id="UP000246005"/>
    </source>
</evidence>
<evidence type="ECO:0000259" key="12">
    <source>
        <dbReference type="Pfam" id="PF02983"/>
    </source>
</evidence>
<dbReference type="InterPro" id="IPR001254">
    <property type="entry name" value="Trypsin_dom"/>
</dbReference>
<keyword evidence="7 9" id="KW-1015">Disulfide bond</keyword>
<dbReference type="RefSeq" id="WP_109638209.1">
    <property type="nucleotide sequence ID" value="NZ_QGHB01000006.1"/>
</dbReference>
<reference evidence="13 14" key="1">
    <citation type="submission" date="2018-05" db="EMBL/GenBank/DDBJ databases">
        <title>Genomic Encyclopedia of Type Strains, Phase IV (KMG-IV): sequencing the most valuable type-strain genomes for metagenomic binning, comparative biology and taxonomic classification.</title>
        <authorList>
            <person name="Goeker M."/>
        </authorList>
    </citation>
    <scope>NUCLEOTIDE SEQUENCE [LARGE SCALE GENOMIC DNA]</scope>
    <source>
        <strain evidence="13 14">DSM 45480</strain>
    </source>
</reference>
<gene>
    <name evidence="13" type="ORF">C8D88_106253</name>
</gene>
<feature type="active site" description="Charge relay system" evidence="8">
    <location>
        <position position="172"/>
    </location>
</feature>
<evidence type="ECO:0000256" key="3">
    <source>
        <dbReference type="ARBA" id="ARBA00022729"/>
    </source>
</evidence>
<name>A0A316HZ08_9PSEU</name>
<dbReference type="Gene3D" id="2.40.10.10">
    <property type="entry name" value="Trypsin-like serine proteases"/>
    <property type="match status" value="2"/>
</dbReference>
<dbReference type="CDD" id="cd21112">
    <property type="entry name" value="alphaLP-like"/>
    <property type="match status" value="1"/>
</dbReference>
<keyword evidence="3 10" id="KW-0732">Signal</keyword>
<evidence type="ECO:0000256" key="5">
    <source>
        <dbReference type="ARBA" id="ARBA00022825"/>
    </source>
</evidence>
<protein>
    <submittedName>
        <fullName evidence="13">Streptogrisin D</fullName>
    </submittedName>
</protein>
<dbReference type="PRINTS" id="PR00861">
    <property type="entry name" value="ALYTICPTASE"/>
</dbReference>
<evidence type="ECO:0000256" key="2">
    <source>
        <dbReference type="ARBA" id="ARBA00022670"/>
    </source>
</evidence>
<evidence type="ECO:0000256" key="10">
    <source>
        <dbReference type="SAM" id="SignalP"/>
    </source>
</evidence>
<comment type="caution">
    <text evidence="13">The sequence shown here is derived from an EMBL/GenBank/DDBJ whole genome shotgun (WGS) entry which is preliminary data.</text>
</comment>
<evidence type="ECO:0000256" key="4">
    <source>
        <dbReference type="ARBA" id="ARBA00022801"/>
    </source>
</evidence>
<evidence type="ECO:0000256" key="6">
    <source>
        <dbReference type="ARBA" id="ARBA00023145"/>
    </source>
</evidence>
<feature type="active site" description="Charge relay system" evidence="8">
    <location>
        <position position="254"/>
    </location>
</feature>
<feature type="domain" description="Peptidase S1" evidence="11">
    <location>
        <begin position="136"/>
        <end position="290"/>
    </location>
</feature>
<feature type="disulfide bond" evidence="9">
    <location>
        <begin position="248"/>
        <end position="276"/>
    </location>
</feature>
<feature type="disulfide bond" evidence="9">
    <location>
        <begin position="122"/>
        <end position="143"/>
    </location>
</feature>
<dbReference type="SUPFAM" id="SSF50494">
    <property type="entry name" value="Trypsin-like serine proteases"/>
    <property type="match status" value="1"/>
</dbReference>
<dbReference type="Pfam" id="PF00089">
    <property type="entry name" value="Trypsin"/>
    <property type="match status" value="1"/>
</dbReference>
<dbReference type="Proteomes" id="UP000246005">
    <property type="component" value="Unassembled WGS sequence"/>
</dbReference>
<keyword evidence="2" id="KW-0645">Protease</keyword>
<organism evidence="13 14">
    <name type="scientific">Lentzea atacamensis</name>
    <dbReference type="NCBI Taxonomy" id="531938"/>
    <lineage>
        <taxon>Bacteria</taxon>
        <taxon>Bacillati</taxon>
        <taxon>Actinomycetota</taxon>
        <taxon>Actinomycetes</taxon>
        <taxon>Pseudonocardiales</taxon>
        <taxon>Pseudonocardiaceae</taxon>
        <taxon>Lentzea</taxon>
    </lineage>
</organism>
<proteinExistence type="inferred from homology"/>
<dbReference type="InterPro" id="IPR043504">
    <property type="entry name" value="Peptidase_S1_PA_chymotrypsin"/>
</dbReference>
<dbReference type="GO" id="GO:0004252">
    <property type="term" value="F:serine-type endopeptidase activity"/>
    <property type="evidence" value="ECO:0007669"/>
    <property type="project" value="InterPro"/>
</dbReference>
<evidence type="ECO:0000256" key="7">
    <source>
        <dbReference type="ARBA" id="ARBA00023157"/>
    </source>
</evidence>
<comment type="similarity">
    <text evidence="1">Belongs to the peptidase S1 family.</text>
</comment>
<feature type="signal peptide" evidence="10">
    <location>
        <begin position="1"/>
        <end position="34"/>
    </location>
</feature>
<keyword evidence="6" id="KW-0865">Zymogen</keyword>
<dbReference type="GO" id="GO:0006508">
    <property type="term" value="P:proteolysis"/>
    <property type="evidence" value="ECO:0007669"/>
    <property type="project" value="UniProtKB-KW"/>
</dbReference>
<feature type="active site" description="Charge relay system" evidence="8">
    <location>
        <position position="142"/>
    </location>
</feature>
<feature type="domain" description="Peptidase S1A alpha-lytic prodomain" evidence="12">
    <location>
        <begin position="44"/>
        <end position="90"/>
    </location>
</feature>
<dbReference type="EMBL" id="QGHB01000006">
    <property type="protein sequence ID" value="PWK85625.1"/>
    <property type="molecule type" value="Genomic_DNA"/>
</dbReference>
<keyword evidence="4" id="KW-0378">Hydrolase</keyword>
<dbReference type="PIRSF" id="PIRSF001134">
    <property type="entry name" value="Streptogrisin"/>
    <property type="match status" value="1"/>
</dbReference>
<evidence type="ECO:0000256" key="1">
    <source>
        <dbReference type="ARBA" id="ARBA00007664"/>
    </source>
</evidence>
<evidence type="ECO:0000259" key="11">
    <source>
        <dbReference type="Pfam" id="PF00089"/>
    </source>
</evidence>
<dbReference type="InterPro" id="IPR009003">
    <property type="entry name" value="Peptidase_S1_PA"/>
</dbReference>
<dbReference type="InterPro" id="IPR004236">
    <property type="entry name" value="Pept_S1_alpha_lytic"/>
</dbReference>
<dbReference type="GO" id="GO:0005576">
    <property type="term" value="C:extracellular region"/>
    <property type="evidence" value="ECO:0007669"/>
    <property type="project" value="InterPro"/>
</dbReference>
<accession>A0A316HZ08</accession>
<evidence type="ECO:0000256" key="8">
    <source>
        <dbReference type="PIRSR" id="PIRSR001134-1"/>
    </source>
</evidence>
<dbReference type="InterPro" id="IPR001316">
    <property type="entry name" value="Pept_S1A_streptogrisin"/>
</dbReference>
<feature type="chain" id="PRO_5016377268" evidence="10">
    <location>
        <begin position="35"/>
        <end position="304"/>
    </location>
</feature>
<dbReference type="Pfam" id="PF02983">
    <property type="entry name" value="Pro_Al_protease"/>
    <property type="match status" value="1"/>
</dbReference>